<organism evidence="2 3">
    <name type="scientific">Carnegiea gigantea</name>
    <dbReference type="NCBI Taxonomy" id="171969"/>
    <lineage>
        <taxon>Eukaryota</taxon>
        <taxon>Viridiplantae</taxon>
        <taxon>Streptophyta</taxon>
        <taxon>Embryophyta</taxon>
        <taxon>Tracheophyta</taxon>
        <taxon>Spermatophyta</taxon>
        <taxon>Magnoliopsida</taxon>
        <taxon>eudicotyledons</taxon>
        <taxon>Gunneridae</taxon>
        <taxon>Pentapetalae</taxon>
        <taxon>Caryophyllales</taxon>
        <taxon>Cactineae</taxon>
        <taxon>Cactaceae</taxon>
        <taxon>Cactoideae</taxon>
        <taxon>Echinocereeae</taxon>
        <taxon>Carnegiea</taxon>
    </lineage>
</organism>
<proteinExistence type="predicted"/>
<evidence type="ECO:0000313" key="3">
    <source>
        <dbReference type="Proteomes" id="UP001153076"/>
    </source>
</evidence>
<evidence type="ECO:0000313" key="2">
    <source>
        <dbReference type="EMBL" id="KAJ8438678.1"/>
    </source>
</evidence>
<dbReference type="OrthoDB" id="1740536at2759"/>
<gene>
    <name evidence="2" type="ORF">Cgig2_011861</name>
</gene>
<reference evidence="2" key="1">
    <citation type="submission" date="2022-04" db="EMBL/GenBank/DDBJ databases">
        <title>Carnegiea gigantea Genome sequencing and assembly v2.</title>
        <authorList>
            <person name="Copetti D."/>
            <person name="Sanderson M.J."/>
            <person name="Burquez A."/>
            <person name="Wojciechowski M.F."/>
        </authorList>
    </citation>
    <scope>NUCLEOTIDE SEQUENCE</scope>
    <source>
        <strain evidence="2">SGP5-SGP5p</strain>
        <tissue evidence="2">Aerial part</tissue>
    </source>
</reference>
<dbReference type="Proteomes" id="UP001153076">
    <property type="component" value="Unassembled WGS sequence"/>
</dbReference>
<comment type="caution">
    <text evidence="2">The sequence shown here is derived from an EMBL/GenBank/DDBJ whole genome shotgun (WGS) entry which is preliminary data.</text>
</comment>
<protein>
    <recommendedName>
        <fullName evidence="4">Retrotransposon gag domain-containing protein</fullName>
    </recommendedName>
</protein>
<name>A0A9Q1K980_9CARY</name>
<accession>A0A9Q1K980</accession>
<evidence type="ECO:0008006" key="4">
    <source>
        <dbReference type="Google" id="ProtNLM"/>
    </source>
</evidence>
<dbReference type="AlphaFoldDB" id="A0A9Q1K980"/>
<dbReference type="EMBL" id="JAKOGI010000244">
    <property type="protein sequence ID" value="KAJ8438678.1"/>
    <property type="molecule type" value="Genomic_DNA"/>
</dbReference>
<evidence type="ECO:0000256" key="1">
    <source>
        <dbReference type="SAM" id="MobiDB-lite"/>
    </source>
</evidence>
<feature type="compositionally biased region" description="Polar residues" evidence="1">
    <location>
        <begin position="121"/>
        <end position="136"/>
    </location>
</feature>
<keyword evidence="3" id="KW-1185">Reference proteome</keyword>
<feature type="region of interest" description="Disordered" evidence="1">
    <location>
        <begin position="78"/>
        <end position="149"/>
    </location>
</feature>
<sequence length="235" mass="26311">MSTMTDAIMQQVSEQMKKAVEVASSVRPFLHFEYVPTEGCEPSCRHDHTASPHHGERVQEAPRVGEDWRSWEEHRGHSIGANAYPHPRSSHGRPAKLTTASMPCATRSRRTAWPLTLKEGSPNSGRPLSAVQTGSSHAEEDARMTSVPKPQNAQKYCEFHEQNGHMITECRELRKALHELADKGQIDRFLKRGPRSSCGGPSRSLPRNKEVVLQPPPWCLEGNNDDVSHPHIITH</sequence>